<protein>
    <submittedName>
        <fullName evidence="10">DUF2029 domain-containing protein</fullName>
    </submittedName>
</protein>
<sequence>MLSSEIRIRPVQSALVTLGLILSAIVVTVNLHESVTEYLMDLDVFRDAGEAFLHHTPLYTEGFHTSSGFRFIYPPFAAALFAVLPLVGSTTMQFLWTLGLIVLVWWVLKVALERMNVDRASLLATAALGLTLCLEPMRSNFAFGQINIVLMALVVADCLGVIPRRFRGIGIALAAAIKITPAAFGLLLLLRRDLPSVARAAGGFLAIAAFGYWLRPESSVYFWTHEAWATDRAGDQEFFRNQALTGLLARFDFPETVTKGLWLACAVVIVAAAAWAANRFLRSDEPVIALGVIALATLLAAPIAVTHHWAYSVLLIAIPIAPQYRSWWPVLLPAALVFLVGPNYLLIDASSHGWVEQTVLELLGNAQGLTGIVLLVAAVVAARSRRGSDTPGTDTSAAEAAQPQSAPATT</sequence>
<keyword evidence="2" id="KW-1003">Cell membrane</keyword>
<feature type="region of interest" description="Disordered" evidence="8">
    <location>
        <begin position="386"/>
        <end position="410"/>
    </location>
</feature>
<dbReference type="Pfam" id="PF09594">
    <property type="entry name" value="GT87"/>
    <property type="match status" value="1"/>
</dbReference>
<keyword evidence="4 9" id="KW-0812">Transmembrane</keyword>
<evidence type="ECO:0000313" key="10">
    <source>
        <dbReference type="EMBL" id="MDV2478131.1"/>
    </source>
</evidence>
<evidence type="ECO:0000256" key="1">
    <source>
        <dbReference type="ARBA" id="ARBA00004651"/>
    </source>
</evidence>
<feature type="transmembrane region" description="Helical" evidence="9">
    <location>
        <begin position="143"/>
        <end position="162"/>
    </location>
</feature>
<feature type="transmembrane region" description="Helical" evidence="9">
    <location>
        <begin position="260"/>
        <end position="281"/>
    </location>
</feature>
<reference evidence="10 11" key="1">
    <citation type="submission" date="2019-10" db="EMBL/GenBank/DDBJ databases">
        <title>Draft Genome Assembly of Rhodococcus zopfii DSM44189.</title>
        <authorList>
            <person name="Sutton J.M."/>
            <person name="Akob D.M."/>
            <person name="Bushman T.J."/>
        </authorList>
    </citation>
    <scope>NUCLEOTIDE SEQUENCE [LARGE SCALE GENOMIC DNA]</scope>
    <source>
        <strain evidence="10 11">DSM 44189</strain>
    </source>
</reference>
<feature type="transmembrane region" description="Helical" evidence="9">
    <location>
        <begin position="196"/>
        <end position="214"/>
    </location>
</feature>
<dbReference type="RefSeq" id="WP_072814815.1">
    <property type="nucleotide sequence ID" value="NZ_JAHWLX010000136.1"/>
</dbReference>
<evidence type="ECO:0000256" key="8">
    <source>
        <dbReference type="SAM" id="MobiDB-lite"/>
    </source>
</evidence>
<feature type="transmembrane region" description="Helical" evidence="9">
    <location>
        <begin position="169"/>
        <end position="190"/>
    </location>
</feature>
<evidence type="ECO:0000256" key="9">
    <source>
        <dbReference type="SAM" id="Phobius"/>
    </source>
</evidence>
<dbReference type="Proteomes" id="UP001275440">
    <property type="component" value="Unassembled WGS sequence"/>
</dbReference>
<feature type="transmembrane region" description="Helical" evidence="9">
    <location>
        <begin position="362"/>
        <end position="382"/>
    </location>
</feature>
<feature type="transmembrane region" description="Helical" evidence="9">
    <location>
        <begin position="76"/>
        <end position="108"/>
    </location>
</feature>
<name>A0ABU3WVW3_9NOCA</name>
<evidence type="ECO:0000256" key="3">
    <source>
        <dbReference type="ARBA" id="ARBA00022679"/>
    </source>
</evidence>
<dbReference type="InterPro" id="IPR018584">
    <property type="entry name" value="GT87"/>
</dbReference>
<keyword evidence="3" id="KW-0808">Transferase</keyword>
<feature type="transmembrane region" description="Helical" evidence="9">
    <location>
        <begin position="327"/>
        <end position="347"/>
    </location>
</feature>
<evidence type="ECO:0000256" key="4">
    <source>
        <dbReference type="ARBA" id="ARBA00022692"/>
    </source>
</evidence>
<comment type="caution">
    <text evidence="10">The sequence shown here is derived from an EMBL/GenBank/DDBJ whole genome shotgun (WGS) entry which is preliminary data.</text>
</comment>
<evidence type="ECO:0000256" key="6">
    <source>
        <dbReference type="ARBA" id="ARBA00023136"/>
    </source>
</evidence>
<proteinExistence type="inferred from homology"/>
<comment type="subcellular location">
    <subcellularLocation>
        <location evidence="1">Cell membrane</location>
        <topology evidence="1">Multi-pass membrane protein</topology>
    </subcellularLocation>
</comment>
<organism evidence="10 11">
    <name type="scientific">Rhodococcus zopfii</name>
    <dbReference type="NCBI Taxonomy" id="43772"/>
    <lineage>
        <taxon>Bacteria</taxon>
        <taxon>Bacillati</taxon>
        <taxon>Actinomycetota</taxon>
        <taxon>Actinomycetes</taxon>
        <taxon>Mycobacteriales</taxon>
        <taxon>Nocardiaceae</taxon>
        <taxon>Rhodococcus</taxon>
    </lineage>
</organism>
<evidence type="ECO:0000256" key="2">
    <source>
        <dbReference type="ARBA" id="ARBA00022475"/>
    </source>
</evidence>
<evidence type="ECO:0000256" key="5">
    <source>
        <dbReference type="ARBA" id="ARBA00022989"/>
    </source>
</evidence>
<keyword evidence="5 9" id="KW-1133">Transmembrane helix</keyword>
<dbReference type="EMBL" id="WBMO01000005">
    <property type="protein sequence ID" value="MDV2478131.1"/>
    <property type="molecule type" value="Genomic_DNA"/>
</dbReference>
<evidence type="ECO:0000256" key="7">
    <source>
        <dbReference type="ARBA" id="ARBA00024033"/>
    </source>
</evidence>
<feature type="transmembrane region" description="Helical" evidence="9">
    <location>
        <begin position="12"/>
        <end position="32"/>
    </location>
</feature>
<keyword evidence="11" id="KW-1185">Reference proteome</keyword>
<feature type="transmembrane region" description="Helical" evidence="9">
    <location>
        <begin position="287"/>
        <end position="306"/>
    </location>
</feature>
<feature type="compositionally biased region" description="Low complexity" evidence="8">
    <location>
        <begin position="395"/>
        <end position="410"/>
    </location>
</feature>
<gene>
    <name evidence="10" type="ORF">F8M49_26940</name>
</gene>
<evidence type="ECO:0000313" key="11">
    <source>
        <dbReference type="Proteomes" id="UP001275440"/>
    </source>
</evidence>
<comment type="similarity">
    <text evidence="7">Belongs to the glycosyltransferase 87 family.</text>
</comment>
<keyword evidence="6 9" id="KW-0472">Membrane</keyword>
<accession>A0ABU3WVW3</accession>